<dbReference type="Pfam" id="PF06439">
    <property type="entry name" value="3keto-disac_hyd"/>
    <property type="match status" value="1"/>
</dbReference>
<dbReference type="InterPro" id="IPR035992">
    <property type="entry name" value="Ricin_B-like_lectins"/>
</dbReference>
<dbReference type="EMBL" id="BCMM01000011">
    <property type="protein sequence ID" value="GAQ62374.1"/>
    <property type="molecule type" value="Genomic_DNA"/>
</dbReference>
<dbReference type="SUPFAM" id="SSF52317">
    <property type="entry name" value="Class I glutamine amidotransferase-like"/>
    <property type="match status" value="1"/>
</dbReference>
<dbReference type="PANTHER" id="PTHR40469">
    <property type="entry name" value="SECRETED GLYCOSYL HYDROLASE"/>
    <property type="match status" value="1"/>
</dbReference>
<evidence type="ECO:0000313" key="3">
    <source>
        <dbReference type="EMBL" id="GAQ62374.1"/>
    </source>
</evidence>
<dbReference type="Pfam" id="PF00652">
    <property type="entry name" value="Ricin_B_lectin"/>
    <property type="match status" value="1"/>
</dbReference>
<keyword evidence="3" id="KW-0326">Glycosidase</keyword>
<reference evidence="4" key="1">
    <citation type="submission" date="2015-11" db="EMBL/GenBank/DDBJ databases">
        <authorList>
            <consortium name="Cross-ministerial Strategic Innovation Promotion Program (SIP) consortium"/>
            <person name="Tomihama T."/>
            <person name="Ikenaga M."/>
            <person name="Sakai M."/>
            <person name="Okubo T."/>
            <person name="Ikeda S."/>
        </authorList>
    </citation>
    <scope>NUCLEOTIDE SEQUENCE [LARGE SCALE GENOMIC DNA]</scope>
    <source>
        <strain evidence="4">S58</strain>
    </source>
</reference>
<feature type="domain" description="Ricin B lectin" evidence="2">
    <location>
        <begin position="456"/>
        <end position="580"/>
    </location>
</feature>
<dbReference type="Pfam" id="PF06283">
    <property type="entry name" value="ThuA"/>
    <property type="match status" value="1"/>
</dbReference>
<dbReference type="Proteomes" id="UP000067448">
    <property type="component" value="Unassembled WGS sequence"/>
</dbReference>
<dbReference type="PROSITE" id="PS50231">
    <property type="entry name" value="RICIN_B_LECTIN"/>
    <property type="match status" value="1"/>
</dbReference>
<dbReference type="CDD" id="cd23451">
    <property type="entry name" value="beta-trefoil_Ricin_laminarinase"/>
    <property type="match status" value="1"/>
</dbReference>
<name>A0A100JMQ7_STRSC</name>
<dbReference type="InterPro" id="IPR000772">
    <property type="entry name" value="Ricin_B_lectin"/>
</dbReference>
<gene>
    <name evidence="3" type="primary">abfB_4</name>
    <name evidence="3" type="ORF">SsS58_02741</name>
</gene>
<dbReference type="InterPro" id="IPR029062">
    <property type="entry name" value="Class_I_gatase-like"/>
</dbReference>
<evidence type="ECO:0000259" key="2">
    <source>
        <dbReference type="SMART" id="SM00458"/>
    </source>
</evidence>
<dbReference type="InterPro" id="IPR010496">
    <property type="entry name" value="AL/BT2_dom"/>
</dbReference>
<keyword evidence="3" id="KW-0378">Hydrolase</keyword>
<dbReference type="AlphaFoldDB" id="A0A100JMQ7"/>
<dbReference type="Gene3D" id="3.40.50.880">
    <property type="match status" value="1"/>
</dbReference>
<keyword evidence="1" id="KW-0732">Signal</keyword>
<dbReference type="SMART" id="SM00458">
    <property type="entry name" value="RICIN"/>
    <property type="match status" value="1"/>
</dbReference>
<evidence type="ECO:0000313" key="4">
    <source>
        <dbReference type="Proteomes" id="UP000067448"/>
    </source>
</evidence>
<dbReference type="GO" id="GO:0046556">
    <property type="term" value="F:alpha-L-arabinofuranosidase activity"/>
    <property type="evidence" value="ECO:0007669"/>
    <property type="project" value="UniProtKB-EC"/>
</dbReference>
<reference evidence="4" key="3">
    <citation type="submission" date="2016-02" db="EMBL/GenBank/DDBJ databases">
        <title>Draft genome of pathogenic Streptomyces sp. in Japan.</title>
        <authorList>
            <person name="Tomihama T."/>
            <person name="Ikenaga M."/>
            <person name="Sakai M."/>
            <person name="Okubo T."/>
            <person name="Ikeda S."/>
        </authorList>
    </citation>
    <scope>NUCLEOTIDE SEQUENCE [LARGE SCALE GENOMIC DNA]</scope>
    <source>
        <strain evidence="4">S58</strain>
    </source>
</reference>
<dbReference type="InterPro" id="IPR029010">
    <property type="entry name" value="ThuA-like"/>
</dbReference>
<dbReference type="SUPFAM" id="SSF50370">
    <property type="entry name" value="Ricin B-like lectins"/>
    <property type="match status" value="1"/>
</dbReference>
<evidence type="ECO:0000256" key="1">
    <source>
        <dbReference type="SAM" id="SignalP"/>
    </source>
</evidence>
<sequence>MPVTKKGVTHMRRRPRTLLGGAATALATLVLLGQPHPVHAADTAYDVLVFSRTAGFRHDSIPAGIQAIRDLGAANNFTVTATEDGSQFTTGNLSRYEAVVFLNTTGDVLNDTQQSAFQSYIGSGGGFVGVHSAADTEYNWPFYGDLVGAWFASHPAVQRADVKVEGRAHAATAHLPQTWTRTDEWYDYRTNPRTTARVLTTLDESSYSGGTMGADHPHSWCKTLSGGRSFYTGGGHSQASYAEPAFRAHLLGGIRYAAGRTKADCRPETGYTPLYNGSTTGWSQAGPGGFTNADATLTSNGGLGMLWYSAKQFTNYSLKLDWKMPGDDNSGVVVGFPPTNDPQSALDNGYEVQIDATDAPDRTTGSIYAVKAPDTAARDAALNPPGEWNTFEVLVEGERLQVWLNGVKINDFTDTDPARSLAGHVGIQNHGTGDDVSFRNVRIKDLGGSPTPNPGTGPIVGVAGKCLDVRDGSSADGAAVQISSCTGAARQQWTVVPGSTVKALGKCLDVSGNSTADGARVQLWSCNGGANQNWQASTDGSLRNPRSGKCLDVSGGGSSDGTLVNLWSCHGGAHQKWTLP</sequence>
<comment type="caution">
    <text evidence="3">The sequence shown here is derived from an EMBL/GenBank/DDBJ whole genome shotgun (WGS) entry which is preliminary data.</text>
</comment>
<reference evidence="3 4" key="2">
    <citation type="journal article" date="2016" name="Genome Announc.">
        <title>Draft Genome Sequences of Streptomyces scabiei S58, Streptomyces turgidiscabies T45, and Streptomyces acidiscabies a10, the Pathogens of Potato Common Scab, Isolated in Japan.</title>
        <authorList>
            <person name="Tomihama T."/>
            <person name="Nishi Y."/>
            <person name="Sakai M."/>
            <person name="Ikenaga M."/>
            <person name="Okubo T."/>
            <person name="Ikeda S."/>
        </authorList>
    </citation>
    <scope>NUCLEOTIDE SEQUENCE [LARGE SCALE GENOMIC DNA]</scope>
    <source>
        <strain evidence="3 4">S58</strain>
    </source>
</reference>
<feature type="chain" id="PRO_5007088578" evidence="1">
    <location>
        <begin position="41"/>
        <end position="580"/>
    </location>
</feature>
<organism evidence="3 4">
    <name type="scientific">Streptomyces scabiei</name>
    <dbReference type="NCBI Taxonomy" id="1930"/>
    <lineage>
        <taxon>Bacteria</taxon>
        <taxon>Bacillati</taxon>
        <taxon>Actinomycetota</taxon>
        <taxon>Actinomycetes</taxon>
        <taxon>Kitasatosporales</taxon>
        <taxon>Streptomycetaceae</taxon>
        <taxon>Streptomyces</taxon>
    </lineage>
</organism>
<feature type="signal peptide" evidence="1">
    <location>
        <begin position="1"/>
        <end position="40"/>
    </location>
</feature>
<dbReference type="EC" id="3.2.1.55" evidence="3"/>
<dbReference type="Gene3D" id="2.60.120.560">
    <property type="entry name" value="Exo-inulinase, domain 1"/>
    <property type="match status" value="1"/>
</dbReference>
<dbReference type="Gene3D" id="2.80.10.50">
    <property type="match status" value="1"/>
</dbReference>
<dbReference type="PANTHER" id="PTHR40469:SF2">
    <property type="entry name" value="GALACTOSE-BINDING DOMAIN-LIKE SUPERFAMILY PROTEIN"/>
    <property type="match status" value="1"/>
</dbReference>
<protein>
    <submittedName>
        <fullName evidence="3">Extracellular exo-alpha-L-arabinofuranosidase</fullName>
        <ecNumber evidence="3">3.2.1.55</ecNumber>
    </submittedName>
</protein>
<accession>A0A100JMQ7</accession>
<proteinExistence type="predicted"/>